<dbReference type="AlphaFoldDB" id="X0UNC3"/>
<evidence type="ECO:0000256" key="4">
    <source>
        <dbReference type="ARBA" id="ARBA00023235"/>
    </source>
</evidence>
<evidence type="ECO:0000256" key="8">
    <source>
        <dbReference type="ARBA" id="ARBA00044972"/>
    </source>
</evidence>
<dbReference type="EC" id="5.3.1.15" evidence="8"/>
<dbReference type="InterPro" id="IPR010864">
    <property type="entry name" value="D-lyxose_isomer"/>
</dbReference>
<comment type="catalytic activity">
    <reaction evidence="6">
        <text>D-lyxose = D-xylulose</text>
        <dbReference type="Rhea" id="RHEA:14201"/>
        <dbReference type="ChEBI" id="CHEBI:16789"/>
        <dbReference type="ChEBI" id="CHEBI:17140"/>
        <dbReference type="EC" id="5.3.1.15"/>
    </reaction>
</comment>
<keyword evidence="4" id="KW-0413">Isomerase</keyword>
<keyword evidence="3" id="KW-0464">Manganese</keyword>
<keyword evidence="2" id="KW-0479">Metal-binding</keyword>
<dbReference type="InterPro" id="IPR011051">
    <property type="entry name" value="RmlC_Cupin_sf"/>
</dbReference>
<organism evidence="9">
    <name type="scientific">marine sediment metagenome</name>
    <dbReference type="NCBI Taxonomy" id="412755"/>
    <lineage>
        <taxon>unclassified sequences</taxon>
        <taxon>metagenomes</taxon>
        <taxon>ecological metagenomes</taxon>
    </lineage>
</organism>
<name>X0UNC3_9ZZZZ</name>
<evidence type="ECO:0000256" key="5">
    <source>
        <dbReference type="ARBA" id="ARBA00023277"/>
    </source>
</evidence>
<accession>X0UNC3</accession>
<comment type="similarity">
    <text evidence="7">Belongs to the D-lyxose ketol-isomerase family.</text>
</comment>
<keyword evidence="5" id="KW-0119">Carbohydrate metabolism</keyword>
<reference evidence="9" key="1">
    <citation type="journal article" date="2014" name="Front. Microbiol.">
        <title>High frequency of phylogenetically diverse reductive dehalogenase-homologous genes in deep subseafloor sedimentary metagenomes.</title>
        <authorList>
            <person name="Kawai M."/>
            <person name="Futagami T."/>
            <person name="Toyoda A."/>
            <person name="Takaki Y."/>
            <person name="Nishi S."/>
            <person name="Hori S."/>
            <person name="Arai W."/>
            <person name="Tsubouchi T."/>
            <person name="Morono Y."/>
            <person name="Uchiyama I."/>
            <person name="Ito T."/>
            <person name="Fujiyama A."/>
            <person name="Inagaki F."/>
            <person name="Takami H."/>
        </authorList>
    </citation>
    <scope>NUCLEOTIDE SEQUENCE</scope>
    <source>
        <strain evidence="9">Expedition CK06-06</strain>
    </source>
</reference>
<protein>
    <recommendedName>
        <fullName evidence="8">D-lyxose ketol-isomerase</fullName>
        <ecNumber evidence="8">5.3.1.15</ecNumber>
    </recommendedName>
</protein>
<evidence type="ECO:0000256" key="6">
    <source>
        <dbReference type="ARBA" id="ARBA00044907"/>
    </source>
</evidence>
<comment type="caution">
    <text evidence="9">The sequence shown here is derived from an EMBL/GenBank/DDBJ whole genome shotgun (WGS) entry which is preliminary data.</text>
</comment>
<dbReference type="EMBL" id="BARS01029197">
    <property type="protein sequence ID" value="GAG01823.1"/>
    <property type="molecule type" value="Genomic_DNA"/>
</dbReference>
<comment type="cofactor">
    <cofactor evidence="1">
        <name>Mn(2+)</name>
        <dbReference type="ChEBI" id="CHEBI:29035"/>
    </cofactor>
</comment>
<dbReference type="InterPro" id="IPR014710">
    <property type="entry name" value="RmlC-like_jellyroll"/>
</dbReference>
<gene>
    <name evidence="9" type="ORF">S01H1_45665</name>
</gene>
<evidence type="ECO:0000256" key="2">
    <source>
        <dbReference type="ARBA" id="ARBA00022723"/>
    </source>
</evidence>
<evidence type="ECO:0000256" key="7">
    <source>
        <dbReference type="ARBA" id="ARBA00044951"/>
    </source>
</evidence>
<dbReference type="Gene3D" id="2.60.120.10">
    <property type="entry name" value="Jelly Rolls"/>
    <property type="match status" value="1"/>
</dbReference>
<dbReference type="GO" id="GO:0046872">
    <property type="term" value="F:metal ion binding"/>
    <property type="evidence" value="ECO:0007669"/>
    <property type="project" value="UniProtKB-KW"/>
</dbReference>
<dbReference type="GO" id="GO:0016853">
    <property type="term" value="F:isomerase activity"/>
    <property type="evidence" value="ECO:0007669"/>
    <property type="project" value="UniProtKB-KW"/>
</dbReference>
<dbReference type="Pfam" id="PF07385">
    <property type="entry name" value="Lyx_isomer"/>
    <property type="match status" value="1"/>
</dbReference>
<dbReference type="SUPFAM" id="SSF51182">
    <property type="entry name" value="RmlC-like cupins"/>
    <property type="match status" value="1"/>
</dbReference>
<dbReference type="CDD" id="cd20308">
    <property type="entry name" value="cupin_YdaE"/>
    <property type="match status" value="1"/>
</dbReference>
<evidence type="ECO:0000256" key="3">
    <source>
        <dbReference type="ARBA" id="ARBA00023211"/>
    </source>
</evidence>
<proteinExistence type="inferred from homology"/>
<evidence type="ECO:0000313" key="9">
    <source>
        <dbReference type="EMBL" id="GAG01823.1"/>
    </source>
</evidence>
<sequence length="185" mass="20916">MNMITASEKANAQQQAAEMMRKVGVHIGDDEISKIEVVDFGLSQLEVEGVQVFTMVNTDRLAAKILVLFPNQTEPEHWHPKVGDDPGKQETIRHIWGDLRFYVDGDDNVKEGFVVDGKEDAYSLRHELILQPGDQLTFEPYEKHWFQAGPRGAVLYSFSTTVRDGLDGFTDPAIQRITIVKDDEK</sequence>
<evidence type="ECO:0000256" key="1">
    <source>
        <dbReference type="ARBA" id="ARBA00001936"/>
    </source>
</evidence>